<comment type="subcellular location">
    <subcellularLocation>
        <location evidence="1">Endomembrane system</location>
        <topology evidence="1">Multi-pass membrane protein</topology>
    </subcellularLocation>
</comment>
<evidence type="ECO:0000313" key="12">
    <source>
        <dbReference type="Proteomes" id="UP000305921"/>
    </source>
</evidence>
<feature type="transmembrane region" description="Helical" evidence="9">
    <location>
        <begin position="21"/>
        <end position="53"/>
    </location>
</feature>
<keyword evidence="2" id="KW-0813">Transport</keyword>
<keyword evidence="4 9" id="KW-1133">Transmembrane helix</keyword>
<evidence type="ECO:0000256" key="6">
    <source>
        <dbReference type="ARBA" id="ARBA00023136"/>
    </source>
</evidence>
<dbReference type="GO" id="GO:0034220">
    <property type="term" value="P:monoatomic ion transmembrane transport"/>
    <property type="evidence" value="ECO:0007669"/>
    <property type="project" value="UniProtKB-KW"/>
</dbReference>
<evidence type="ECO:0000256" key="2">
    <source>
        <dbReference type="ARBA" id="ARBA00022448"/>
    </source>
</evidence>
<dbReference type="OrthoDB" id="305351at2"/>
<keyword evidence="7" id="KW-0407">Ion channel</keyword>
<dbReference type="PANTHER" id="PTHR31563">
    <property type="entry name" value="ION CHANNEL POLLUX-RELATED"/>
    <property type="match status" value="1"/>
</dbReference>
<dbReference type="InterPro" id="IPR010420">
    <property type="entry name" value="CASTOR/POLLUX/SYM8_dom"/>
</dbReference>
<feature type="compositionally biased region" description="Basic and acidic residues" evidence="8">
    <location>
        <begin position="431"/>
        <end position="444"/>
    </location>
</feature>
<dbReference type="GO" id="GO:0012505">
    <property type="term" value="C:endomembrane system"/>
    <property type="evidence" value="ECO:0007669"/>
    <property type="project" value="UniProtKB-SubCell"/>
</dbReference>
<proteinExistence type="predicted"/>
<sequence>MRIFTSKKLTLRRLHYHVETFFVSHGFIVLSLALVVICITVTIIFSSLVAITFPTGDGFFYDWTNQSLVHIAELFRLSRPKLYDEKWQTRIIEIFIGMIQLLFLSSMIGVINYRVRSRILDYQKGRSQVMEGGHVLLLGWSEFGFRVISELLADKQPHSIVLLADKEINEKVEDRIRSRPSGFSSKKLICRVGDPSRRSDLDLVSPATARSIILMPLEGPRLLKTLLHLRQIEIEKRVVVHTRVAVWDMETAEMLQLASDELQIIRLNDRLSRITARALHLPGFPDFCREVLNFAENEIYAKRDPNVNGLQFGSITRRYKHSTPIGLLSAEGHIELPPAMGTEIRNGDKIIFISREGSRVYEDIDISSNLPRTRNIPIDRDASAEGLIDAGAHSSRILVIGWNQRAGPLLDRLDKSTSRDSMINVAFQGDGDWRNDSGESERPARSSHGAKVSRLDVDISQLDDLDALPMEGYTHVILLAEEGLEPNEADCLTLARLMKLSHIEEFRGAKIAEMYEVTQIDYPAIFGAVDIVDLNSLSAGLISQIGSHAYSYRVLGKLMDAKILYASPSSLLTDTPFPRGGIYFSSIIEQAQGSGWIAMGYFKSDEMGRPPSFGVHLNPDKDVRIAFQEDDRIILLASRY</sequence>
<keyword evidence="6 9" id="KW-0472">Membrane</keyword>
<evidence type="ECO:0000256" key="8">
    <source>
        <dbReference type="SAM" id="MobiDB-lite"/>
    </source>
</evidence>
<evidence type="ECO:0000256" key="1">
    <source>
        <dbReference type="ARBA" id="ARBA00004127"/>
    </source>
</evidence>
<accession>A0A5R9E011</accession>
<dbReference type="Pfam" id="PF06241">
    <property type="entry name" value="Castor_Poll_mid"/>
    <property type="match status" value="1"/>
</dbReference>
<dbReference type="SUPFAM" id="SSF51735">
    <property type="entry name" value="NAD(P)-binding Rossmann-fold domains"/>
    <property type="match status" value="1"/>
</dbReference>
<keyword evidence="5" id="KW-0406">Ion transport</keyword>
<dbReference type="PANTHER" id="PTHR31563:SF10">
    <property type="entry name" value="ION CHANNEL POLLUX-RELATED"/>
    <property type="match status" value="1"/>
</dbReference>
<evidence type="ECO:0000259" key="10">
    <source>
        <dbReference type="Pfam" id="PF06241"/>
    </source>
</evidence>
<dbReference type="InterPro" id="IPR036291">
    <property type="entry name" value="NAD(P)-bd_dom_sf"/>
</dbReference>
<evidence type="ECO:0000256" key="5">
    <source>
        <dbReference type="ARBA" id="ARBA00023065"/>
    </source>
</evidence>
<evidence type="ECO:0000256" key="9">
    <source>
        <dbReference type="SAM" id="Phobius"/>
    </source>
</evidence>
<dbReference type="Proteomes" id="UP000305921">
    <property type="component" value="Unassembled WGS sequence"/>
</dbReference>
<organism evidence="11 12">
    <name type="scientific">Streptomyces marianii</name>
    <dbReference type="NCBI Taxonomy" id="1817406"/>
    <lineage>
        <taxon>Bacteria</taxon>
        <taxon>Bacillati</taxon>
        <taxon>Actinomycetota</taxon>
        <taxon>Actinomycetes</taxon>
        <taxon>Kitasatosporales</taxon>
        <taxon>Streptomycetaceae</taxon>
        <taxon>Streptomyces</taxon>
    </lineage>
</organism>
<dbReference type="AlphaFoldDB" id="A0A5R9E011"/>
<evidence type="ECO:0000256" key="4">
    <source>
        <dbReference type="ARBA" id="ARBA00022989"/>
    </source>
</evidence>
<dbReference type="RefSeq" id="WP_138051722.1">
    <property type="nucleotide sequence ID" value="NZ_VAWE01000001.1"/>
</dbReference>
<feature type="domain" description="CASTOR/POLLUX/SYM8 ion channel conserved" evidence="10">
    <location>
        <begin position="272"/>
        <end position="359"/>
    </location>
</feature>
<protein>
    <recommendedName>
        <fullName evidence="10">CASTOR/POLLUX/SYM8 ion channel conserved domain-containing protein</fullName>
    </recommendedName>
</protein>
<feature type="transmembrane region" description="Helical" evidence="9">
    <location>
        <begin position="91"/>
        <end position="113"/>
    </location>
</feature>
<keyword evidence="12" id="KW-1185">Reference proteome</keyword>
<feature type="region of interest" description="Disordered" evidence="8">
    <location>
        <begin position="430"/>
        <end position="450"/>
    </location>
</feature>
<evidence type="ECO:0000256" key="7">
    <source>
        <dbReference type="ARBA" id="ARBA00023303"/>
    </source>
</evidence>
<dbReference type="Gene3D" id="3.40.50.720">
    <property type="entry name" value="NAD(P)-binding Rossmann-like Domain"/>
    <property type="match status" value="1"/>
</dbReference>
<dbReference type="InterPro" id="IPR044849">
    <property type="entry name" value="CASTOR/POLLUX/SYM8-like"/>
</dbReference>
<evidence type="ECO:0000313" key="11">
    <source>
        <dbReference type="EMBL" id="TLQ42312.1"/>
    </source>
</evidence>
<reference evidence="11 12" key="1">
    <citation type="submission" date="2019-05" db="EMBL/GenBank/DDBJ databases">
        <title>Streptomyces marianii sp. nov., a novel marine actinomycete from southern coast of India.</title>
        <authorList>
            <person name="Iniyan A.M."/>
            <person name="Wink J."/>
            <person name="Ramprasad E."/>
            <person name="Ramana C.V."/>
            <person name="Bunk B."/>
            <person name="Sproer C."/>
            <person name="Joseph F.-J.R.S."/>
            <person name="Vincent S.G.P."/>
        </authorList>
    </citation>
    <scope>NUCLEOTIDE SEQUENCE [LARGE SCALE GENOMIC DNA]</scope>
    <source>
        <strain evidence="11 12">ICN19</strain>
    </source>
</reference>
<gene>
    <name evidence="11" type="ORF">FEF34_02930</name>
</gene>
<keyword evidence="3 9" id="KW-0812">Transmembrane</keyword>
<evidence type="ECO:0000256" key="3">
    <source>
        <dbReference type="ARBA" id="ARBA00022692"/>
    </source>
</evidence>
<comment type="caution">
    <text evidence="11">The sequence shown here is derived from an EMBL/GenBank/DDBJ whole genome shotgun (WGS) entry which is preliminary data.</text>
</comment>
<dbReference type="EMBL" id="VAWE01000001">
    <property type="protein sequence ID" value="TLQ42312.1"/>
    <property type="molecule type" value="Genomic_DNA"/>
</dbReference>
<name>A0A5R9E011_9ACTN</name>